<keyword evidence="1" id="KW-1133">Transmembrane helix</keyword>
<name>A0A210PQ21_MIZYE</name>
<evidence type="ECO:0000256" key="1">
    <source>
        <dbReference type="SAM" id="Phobius"/>
    </source>
</evidence>
<evidence type="ECO:0000313" key="3">
    <source>
        <dbReference type="EMBL" id="OWF38546.1"/>
    </source>
</evidence>
<evidence type="ECO:0000256" key="2">
    <source>
        <dbReference type="SAM" id="SignalP"/>
    </source>
</evidence>
<keyword evidence="1" id="KW-0472">Membrane</keyword>
<comment type="caution">
    <text evidence="3">The sequence shown here is derived from an EMBL/GenBank/DDBJ whole genome shotgun (WGS) entry which is preliminary data.</text>
</comment>
<feature type="signal peptide" evidence="2">
    <location>
        <begin position="1"/>
        <end position="19"/>
    </location>
</feature>
<dbReference type="AlphaFoldDB" id="A0A210PQ21"/>
<organism evidence="3 4">
    <name type="scientific">Mizuhopecten yessoensis</name>
    <name type="common">Japanese scallop</name>
    <name type="synonym">Patinopecten yessoensis</name>
    <dbReference type="NCBI Taxonomy" id="6573"/>
    <lineage>
        <taxon>Eukaryota</taxon>
        <taxon>Metazoa</taxon>
        <taxon>Spiralia</taxon>
        <taxon>Lophotrochozoa</taxon>
        <taxon>Mollusca</taxon>
        <taxon>Bivalvia</taxon>
        <taxon>Autobranchia</taxon>
        <taxon>Pteriomorphia</taxon>
        <taxon>Pectinida</taxon>
        <taxon>Pectinoidea</taxon>
        <taxon>Pectinidae</taxon>
        <taxon>Mizuhopecten</taxon>
    </lineage>
</organism>
<keyword evidence="1" id="KW-0812">Transmembrane</keyword>
<accession>A0A210PQ21</accession>
<evidence type="ECO:0000313" key="4">
    <source>
        <dbReference type="Proteomes" id="UP000242188"/>
    </source>
</evidence>
<dbReference type="EMBL" id="NEDP02005563">
    <property type="protein sequence ID" value="OWF38546.1"/>
    <property type="molecule type" value="Genomic_DNA"/>
</dbReference>
<sequence>MEKILVFCLLVGAVAFVIGQGGGYFGGGNNYYYPTGQYGNVAGYPLGEYLRAKNVYLRARLSSRKEDGFLGDIIGLGALFLLYAFYKNLTKQYIG</sequence>
<gene>
    <name evidence="3" type="ORF">KP79_PYT23340</name>
</gene>
<feature type="transmembrane region" description="Helical" evidence="1">
    <location>
        <begin position="68"/>
        <end position="86"/>
    </location>
</feature>
<keyword evidence="2" id="KW-0732">Signal</keyword>
<protein>
    <submittedName>
        <fullName evidence="3">Uncharacterized protein</fullName>
    </submittedName>
</protein>
<feature type="chain" id="PRO_5012012997" evidence="2">
    <location>
        <begin position="20"/>
        <end position="95"/>
    </location>
</feature>
<keyword evidence="4" id="KW-1185">Reference proteome</keyword>
<dbReference type="Proteomes" id="UP000242188">
    <property type="component" value="Unassembled WGS sequence"/>
</dbReference>
<reference evidence="3 4" key="1">
    <citation type="journal article" date="2017" name="Nat. Ecol. Evol.">
        <title>Scallop genome provides insights into evolution of bilaterian karyotype and development.</title>
        <authorList>
            <person name="Wang S."/>
            <person name="Zhang J."/>
            <person name="Jiao W."/>
            <person name="Li J."/>
            <person name="Xun X."/>
            <person name="Sun Y."/>
            <person name="Guo X."/>
            <person name="Huan P."/>
            <person name="Dong B."/>
            <person name="Zhang L."/>
            <person name="Hu X."/>
            <person name="Sun X."/>
            <person name="Wang J."/>
            <person name="Zhao C."/>
            <person name="Wang Y."/>
            <person name="Wang D."/>
            <person name="Huang X."/>
            <person name="Wang R."/>
            <person name="Lv J."/>
            <person name="Li Y."/>
            <person name="Zhang Z."/>
            <person name="Liu B."/>
            <person name="Lu W."/>
            <person name="Hui Y."/>
            <person name="Liang J."/>
            <person name="Zhou Z."/>
            <person name="Hou R."/>
            <person name="Li X."/>
            <person name="Liu Y."/>
            <person name="Li H."/>
            <person name="Ning X."/>
            <person name="Lin Y."/>
            <person name="Zhao L."/>
            <person name="Xing Q."/>
            <person name="Dou J."/>
            <person name="Li Y."/>
            <person name="Mao J."/>
            <person name="Guo H."/>
            <person name="Dou H."/>
            <person name="Li T."/>
            <person name="Mu C."/>
            <person name="Jiang W."/>
            <person name="Fu Q."/>
            <person name="Fu X."/>
            <person name="Miao Y."/>
            <person name="Liu J."/>
            <person name="Yu Q."/>
            <person name="Li R."/>
            <person name="Liao H."/>
            <person name="Li X."/>
            <person name="Kong Y."/>
            <person name="Jiang Z."/>
            <person name="Chourrout D."/>
            <person name="Li R."/>
            <person name="Bao Z."/>
        </authorList>
    </citation>
    <scope>NUCLEOTIDE SEQUENCE [LARGE SCALE GENOMIC DNA]</scope>
    <source>
        <strain evidence="3 4">PY_sf001</strain>
    </source>
</reference>
<proteinExistence type="predicted"/>